<comment type="subunit">
    <text evidence="9">The 20S proteasome core is composed of 14 alpha and 14 beta subunits that assemble into four stacked heptameric rings, resulting in a barrel-shaped structure. The two inner rings, each composed of seven catalytic beta subunits, are sandwiched by two outer rings, each composed of seven alpha subunits. The catalytic chamber with the active sites is on the inside of the barrel. Has a gated structure, the ends of the cylinder being occluded by the N-termini of the alpha-subunits. Is capped at one or both ends by the proteasome regulatory ATPase, PAN.</text>
</comment>
<keyword evidence="7 9" id="KW-0647">Proteasome</keyword>
<dbReference type="PRINTS" id="PR00141">
    <property type="entry name" value="PROTEASOME"/>
</dbReference>
<evidence type="ECO:0000256" key="7">
    <source>
        <dbReference type="ARBA" id="ARBA00022942"/>
    </source>
</evidence>
<dbReference type="InterPro" id="IPR029055">
    <property type="entry name" value="Ntn_hydrolases_N"/>
</dbReference>
<keyword evidence="6 9" id="KW-0068">Autocatalytic cleavage</keyword>
<dbReference type="RefSeq" id="WP_227259921.1">
    <property type="nucleotide sequence ID" value="NZ_BAAADU010000002.1"/>
</dbReference>
<evidence type="ECO:0000256" key="9">
    <source>
        <dbReference type="HAMAP-Rule" id="MF_02113"/>
    </source>
</evidence>
<evidence type="ECO:0000256" key="4">
    <source>
        <dbReference type="ARBA" id="ARBA00022698"/>
    </source>
</evidence>
<dbReference type="EMBL" id="BAAADU010000002">
    <property type="protein sequence ID" value="GAA0656413.1"/>
    <property type="molecule type" value="Genomic_DNA"/>
</dbReference>
<keyword evidence="5 9" id="KW-0378">Hydrolase</keyword>
<dbReference type="InterPro" id="IPR000243">
    <property type="entry name" value="Pept_T1A_subB"/>
</dbReference>
<dbReference type="GO" id="GO:0005737">
    <property type="term" value="C:cytoplasm"/>
    <property type="evidence" value="ECO:0007669"/>
    <property type="project" value="UniProtKB-SubCell"/>
</dbReference>
<comment type="similarity">
    <text evidence="9">Belongs to the peptidase T1B family.</text>
</comment>
<dbReference type="PANTHER" id="PTHR32194:SF0">
    <property type="entry name" value="ATP-DEPENDENT PROTEASE SUBUNIT HSLV"/>
    <property type="match status" value="1"/>
</dbReference>
<dbReference type="InterPro" id="IPR023333">
    <property type="entry name" value="Proteasome_suB-type"/>
</dbReference>
<evidence type="ECO:0000256" key="3">
    <source>
        <dbReference type="ARBA" id="ARBA00022670"/>
    </source>
</evidence>
<gene>
    <name evidence="12" type="primary">psmB_2</name>
    <name evidence="9" type="synonym">psmB</name>
    <name evidence="12" type="ORF">GCM10009019_20440</name>
</gene>
<evidence type="ECO:0000256" key="8">
    <source>
        <dbReference type="ARBA" id="ARBA00023145"/>
    </source>
</evidence>
<dbReference type="Pfam" id="PF00227">
    <property type="entry name" value="Proteasome"/>
    <property type="match status" value="1"/>
</dbReference>
<keyword evidence="2 9" id="KW-0963">Cytoplasm</keyword>
<evidence type="ECO:0000256" key="11">
    <source>
        <dbReference type="SAM" id="MobiDB-lite"/>
    </source>
</evidence>
<protein>
    <recommendedName>
        <fullName evidence="9">Proteasome subunit beta</fullName>
        <ecNumber evidence="9">3.4.25.1</ecNumber>
    </recommendedName>
    <alternativeName>
        <fullName evidence="9">20S proteasome beta subunit</fullName>
    </alternativeName>
    <alternativeName>
        <fullName evidence="9">Proteasome core protein PsmB</fullName>
    </alternativeName>
</protein>
<feature type="chain" id="PRO_5043066176" description="Proteasome subunit beta" evidence="9">
    <location>
        <begin position="49"/>
        <end position="243"/>
    </location>
</feature>
<dbReference type="InterPro" id="IPR001353">
    <property type="entry name" value="Proteasome_sua/b"/>
</dbReference>
<evidence type="ECO:0000256" key="5">
    <source>
        <dbReference type="ARBA" id="ARBA00022801"/>
    </source>
</evidence>
<dbReference type="NCBIfam" id="TIGR03634">
    <property type="entry name" value="arc_protsome_B"/>
    <property type="match status" value="1"/>
</dbReference>
<dbReference type="GO" id="GO:0004298">
    <property type="term" value="F:threonine-type endopeptidase activity"/>
    <property type="evidence" value="ECO:0007669"/>
    <property type="project" value="UniProtKB-UniRule"/>
</dbReference>
<comment type="activity regulation">
    <text evidence="9">The formation of the proteasomal ATPase PAN-20S proteasome complex, via the docking of the C-termini of PAN into the intersubunit pockets in the alpha-rings, triggers opening of the gate for substrate entry. Interconversion between the open-gate and close-gate conformations leads to a dynamic regulation of the 20S proteasome proteolysis activity.</text>
</comment>
<accession>A0AAV3T3E9</accession>
<dbReference type="GO" id="GO:0019774">
    <property type="term" value="C:proteasome core complex, beta-subunit complex"/>
    <property type="evidence" value="ECO:0007669"/>
    <property type="project" value="UniProtKB-UniRule"/>
</dbReference>
<dbReference type="HAMAP" id="MF_02113_A">
    <property type="entry name" value="Proteasome_B_A"/>
    <property type="match status" value="1"/>
</dbReference>
<evidence type="ECO:0000256" key="1">
    <source>
        <dbReference type="ARBA" id="ARBA00001198"/>
    </source>
</evidence>
<name>A0AAV3T3E9_9EURY</name>
<feature type="active site" description="Nucleophile" evidence="9 10">
    <location>
        <position position="49"/>
    </location>
</feature>
<evidence type="ECO:0000256" key="6">
    <source>
        <dbReference type="ARBA" id="ARBA00022813"/>
    </source>
</evidence>
<keyword evidence="4 9" id="KW-0888">Threonine protease</keyword>
<comment type="caution">
    <text evidence="12">The sequence shown here is derived from an EMBL/GenBank/DDBJ whole genome shotgun (WGS) entry which is preliminary data.</text>
</comment>
<dbReference type="GO" id="GO:0010498">
    <property type="term" value="P:proteasomal protein catabolic process"/>
    <property type="evidence" value="ECO:0007669"/>
    <property type="project" value="UniProtKB-UniRule"/>
</dbReference>
<dbReference type="SUPFAM" id="SSF56235">
    <property type="entry name" value="N-terminal nucleophile aminohydrolases (Ntn hydrolases)"/>
    <property type="match status" value="1"/>
</dbReference>
<feature type="propeptide" id="PRO_5043066175" description="Removed in mature form; by autocatalysis" evidence="9">
    <location>
        <begin position="1"/>
        <end position="48"/>
    </location>
</feature>
<keyword evidence="3 9" id="KW-0645">Protease</keyword>
<comment type="catalytic activity">
    <reaction evidence="1 9">
        <text>Cleavage of peptide bonds with very broad specificity.</text>
        <dbReference type="EC" id="3.4.25.1"/>
    </reaction>
</comment>
<comment type="subcellular location">
    <subcellularLocation>
        <location evidence="9">Cytoplasm</location>
    </subcellularLocation>
</comment>
<dbReference type="PANTHER" id="PTHR32194">
    <property type="entry name" value="METALLOPROTEASE TLDD"/>
    <property type="match status" value="1"/>
</dbReference>
<evidence type="ECO:0000256" key="2">
    <source>
        <dbReference type="ARBA" id="ARBA00022490"/>
    </source>
</evidence>
<dbReference type="EC" id="3.4.25.1" evidence="9"/>
<dbReference type="Gene3D" id="3.60.20.10">
    <property type="entry name" value="Glutamine Phosphoribosylpyrophosphate, subunit 1, domain 1"/>
    <property type="match status" value="1"/>
</dbReference>
<feature type="region of interest" description="Disordered" evidence="11">
    <location>
        <begin position="1"/>
        <end position="32"/>
    </location>
</feature>
<organism evidence="12 13">
    <name type="scientific">Salarchaeum japonicum</name>
    <dbReference type="NCBI Taxonomy" id="555573"/>
    <lineage>
        <taxon>Archaea</taxon>
        <taxon>Methanobacteriati</taxon>
        <taxon>Methanobacteriota</taxon>
        <taxon>Stenosarchaea group</taxon>
        <taxon>Halobacteria</taxon>
        <taxon>Halobacteriales</taxon>
        <taxon>Halobacteriaceae</taxon>
    </lineage>
</organism>
<reference evidence="12 13" key="1">
    <citation type="journal article" date="2019" name="Int. J. Syst. Evol. Microbiol.">
        <title>The Global Catalogue of Microorganisms (GCM) 10K type strain sequencing project: providing services to taxonomists for standard genome sequencing and annotation.</title>
        <authorList>
            <consortium name="The Broad Institute Genomics Platform"/>
            <consortium name="The Broad Institute Genome Sequencing Center for Infectious Disease"/>
            <person name="Wu L."/>
            <person name="Ma J."/>
        </authorList>
    </citation>
    <scope>NUCLEOTIDE SEQUENCE [LARGE SCALE GENOMIC DNA]</scope>
    <source>
        <strain evidence="12 13">JCM 16327</strain>
    </source>
</reference>
<comment type="function">
    <text evidence="9">Component of the proteasome core, a large protease complex with broad specificity involved in protein degradation.</text>
</comment>
<keyword evidence="8 9" id="KW-0865">Zymogen</keyword>
<dbReference type="GeneID" id="68573276"/>
<dbReference type="PROSITE" id="PS51476">
    <property type="entry name" value="PROTEASOME_BETA_2"/>
    <property type="match status" value="1"/>
</dbReference>
<proteinExistence type="inferred from homology"/>
<dbReference type="Proteomes" id="UP001500194">
    <property type="component" value="Unassembled WGS sequence"/>
</dbReference>
<dbReference type="AlphaFoldDB" id="A0AAV3T3E9"/>
<sequence>MYNPSRGSDFARNTAKFEDATQNPYEPQVGELPQNDMTEKEVNQIESETTIVGIAADDGVIMASDQRASLGGRVIYNKDVQKVEEIQENAALAISGSVGGAQSFIRSLRAEANLYEARRGEKMSINALATISANMLRGGPFFVVVPILGGVDEDGSHVYSLDPGGSSMQDDYTAQGSGMPYALGSLENNYEDGLTMDEAETVAAKAVKAASERDAASGNGIHITRITENNVDIVGHEDFDDLL</sequence>
<dbReference type="InterPro" id="IPR019983">
    <property type="entry name" value="Pept_T1A_Psome_bsu_arc"/>
</dbReference>
<evidence type="ECO:0000256" key="10">
    <source>
        <dbReference type="PIRSR" id="PIRSR600243-1"/>
    </source>
</evidence>
<evidence type="ECO:0000313" key="12">
    <source>
        <dbReference type="EMBL" id="GAA0656413.1"/>
    </source>
</evidence>
<keyword evidence="13" id="KW-1185">Reference proteome</keyword>
<evidence type="ECO:0000313" key="13">
    <source>
        <dbReference type="Proteomes" id="UP001500194"/>
    </source>
</evidence>